<keyword evidence="4 7" id="KW-0442">Lipid degradation</keyword>
<feature type="active site" description="Nucleophile" evidence="8">
    <location>
        <position position="176"/>
    </location>
</feature>
<dbReference type="GO" id="GO:0016788">
    <property type="term" value="F:hydrolase activity, acting on ester bonds"/>
    <property type="evidence" value="ECO:0007669"/>
    <property type="project" value="InterPro"/>
</dbReference>
<evidence type="ECO:0000256" key="1">
    <source>
        <dbReference type="ARBA" id="ARBA00010701"/>
    </source>
</evidence>
<dbReference type="InterPro" id="IPR006693">
    <property type="entry name" value="AB_hydrolase_lipase"/>
</dbReference>
<evidence type="ECO:0000256" key="6">
    <source>
        <dbReference type="ARBA" id="ARBA00023180"/>
    </source>
</evidence>
<evidence type="ECO:0000256" key="4">
    <source>
        <dbReference type="ARBA" id="ARBA00022963"/>
    </source>
</evidence>
<feature type="active site" description="Charge relay system" evidence="8">
    <location>
        <position position="380"/>
    </location>
</feature>
<dbReference type="GO" id="GO:0016042">
    <property type="term" value="P:lipid catabolic process"/>
    <property type="evidence" value="ECO:0007669"/>
    <property type="project" value="UniProtKB-KW"/>
</dbReference>
<evidence type="ECO:0000256" key="3">
    <source>
        <dbReference type="ARBA" id="ARBA00022801"/>
    </source>
</evidence>
<keyword evidence="5" id="KW-0443">Lipid metabolism</keyword>
<name>A0A8D9E0I5_9HEMI</name>
<keyword evidence="2" id="KW-0732">Signal</keyword>
<comment type="similarity">
    <text evidence="1 7">Belongs to the AB hydrolase superfamily. Lipase family.</text>
</comment>
<dbReference type="Gene3D" id="3.40.50.1820">
    <property type="entry name" value="alpha/beta hydrolase"/>
    <property type="match status" value="1"/>
</dbReference>
<evidence type="ECO:0000256" key="8">
    <source>
        <dbReference type="PIRSR" id="PIRSR000862-1"/>
    </source>
</evidence>
<evidence type="ECO:0000259" key="9">
    <source>
        <dbReference type="Pfam" id="PF04083"/>
    </source>
</evidence>
<dbReference type="EMBL" id="HBUF01398135">
    <property type="protein sequence ID" value="CAG6736107.1"/>
    <property type="molecule type" value="Transcribed_RNA"/>
</dbReference>
<dbReference type="InterPro" id="IPR029058">
    <property type="entry name" value="AB_hydrolase_fold"/>
</dbReference>
<sequence>MKTPELLFFRYFPAIFLTCTLTFHGVFSEFNDSKLLPVEQFEKFRTDEIINYWGYPSEVHKVQTEDGYILTNFRMPNPGGYPILMLHGLTVSSDCWFLRTPQEDFVFLLWKKGYDIWFWNARGNMYSREHVNISFSDQTNFFDFTAHELGLYDTTATIDYILNITGYKQLITLGHSLGTTNVMIAASLRPEYNEKVALSVLWAQSVYLSHMRVKHFLDTAYSIYVRWLDFPHDTKFFIYGQDPEIVKRGLCAKGSPLKGMCIMLLRELSGPNSNQGNKNSADKMMNRIPTGSSIWVIRQMIQNMRNGKFIPLNFNPEKNLMKYGVKKPLEYPIENVTVPTALYYACCNDFLSASQDNHILMKKIPNLVQFYEIPYKKFNHGDFLWAKDSYDLFYKDVIGLIDKYSGFSSVQNKTNPVIK</sequence>
<protein>
    <recommendedName>
        <fullName evidence="7">Lipase</fullName>
    </recommendedName>
</protein>
<feature type="domain" description="Partial AB-hydrolase lipase" evidence="9">
    <location>
        <begin position="47"/>
        <end position="98"/>
    </location>
</feature>
<feature type="active site" description="Charge relay system" evidence="8">
    <location>
        <position position="349"/>
    </location>
</feature>
<dbReference type="PANTHER" id="PTHR11005">
    <property type="entry name" value="LYSOSOMAL ACID LIPASE-RELATED"/>
    <property type="match status" value="1"/>
</dbReference>
<reference evidence="10" key="1">
    <citation type="submission" date="2021-05" db="EMBL/GenBank/DDBJ databases">
        <authorList>
            <person name="Alioto T."/>
            <person name="Alioto T."/>
            <person name="Gomez Garrido J."/>
        </authorList>
    </citation>
    <scope>NUCLEOTIDE SEQUENCE</scope>
</reference>
<dbReference type="SUPFAM" id="SSF53474">
    <property type="entry name" value="alpha/beta-Hydrolases"/>
    <property type="match status" value="1"/>
</dbReference>
<dbReference type="AlphaFoldDB" id="A0A8D9E0I5"/>
<evidence type="ECO:0000256" key="5">
    <source>
        <dbReference type="ARBA" id="ARBA00023098"/>
    </source>
</evidence>
<dbReference type="PIRSF" id="PIRSF000862">
    <property type="entry name" value="Steryl_ester_lip"/>
    <property type="match status" value="1"/>
</dbReference>
<proteinExistence type="inferred from homology"/>
<dbReference type="FunFam" id="3.40.50.1820:FF:000057">
    <property type="entry name" value="Lipase"/>
    <property type="match status" value="1"/>
</dbReference>
<dbReference type="InterPro" id="IPR025483">
    <property type="entry name" value="Lipase_euk"/>
</dbReference>
<accession>A0A8D9E0I5</accession>
<keyword evidence="3 7" id="KW-0378">Hydrolase</keyword>
<evidence type="ECO:0000256" key="7">
    <source>
        <dbReference type="PIRNR" id="PIRNR000862"/>
    </source>
</evidence>
<evidence type="ECO:0000256" key="2">
    <source>
        <dbReference type="ARBA" id="ARBA00022729"/>
    </source>
</evidence>
<organism evidence="10">
    <name type="scientific">Cacopsylla melanoneura</name>
    <dbReference type="NCBI Taxonomy" id="428564"/>
    <lineage>
        <taxon>Eukaryota</taxon>
        <taxon>Metazoa</taxon>
        <taxon>Ecdysozoa</taxon>
        <taxon>Arthropoda</taxon>
        <taxon>Hexapoda</taxon>
        <taxon>Insecta</taxon>
        <taxon>Pterygota</taxon>
        <taxon>Neoptera</taxon>
        <taxon>Paraneoptera</taxon>
        <taxon>Hemiptera</taxon>
        <taxon>Sternorrhyncha</taxon>
        <taxon>Psylloidea</taxon>
        <taxon>Psyllidae</taxon>
        <taxon>Psyllinae</taxon>
        <taxon>Cacopsylla</taxon>
    </lineage>
</organism>
<evidence type="ECO:0000313" key="10">
    <source>
        <dbReference type="EMBL" id="CAG6736107.1"/>
    </source>
</evidence>
<dbReference type="Pfam" id="PF04083">
    <property type="entry name" value="Abhydro_lipase"/>
    <property type="match status" value="1"/>
</dbReference>
<keyword evidence="6" id="KW-0325">Glycoprotein</keyword>